<comment type="caution">
    <text evidence="1">The sequence shown here is derived from an EMBL/GenBank/DDBJ whole genome shotgun (WGS) entry which is preliminary data.</text>
</comment>
<dbReference type="RefSeq" id="WP_395419227.1">
    <property type="nucleotide sequence ID" value="NZ_JBIPKE010000020.1"/>
</dbReference>
<evidence type="ECO:0008006" key="3">
    <source>
        <dbReference type="Google" id="ProtNLM"/>
    </source>
</evidence>
<reference evidence="1 2" key="1">
    <citation type="journal article" date="2013" name="Int. J. Syst. Evol. Microbiol.">
        <title>Marinoscillum luteum sp. nov., isolated from marine sediment.</title>
        <authorList>
            <person name="Cha I.T."/>
            <person name="Park S.J."/>
            <person name="Kim S.J."/>
            <person name="Kim J.G."/>
            <person name="Jung M.Y."/>
            <person name="Shin K.S."/>
            <person name="Kwon K.K."/>
            <person name="Yang S.H."/>
            <person name="Seo Y.S."/>
            <person name="Rhee S.K."/>
        </authorList>
    </citation>
    <scope>NUCLEOTIDE SEQUENCE [LARGE SCALE GENOMIC DNA]</scope>
    <source>
        <strain evidence="1 2">KCTC 23939</strain>
    </source>
</reference>
<dbReference type="Proteomes" id="UP001610063">
    <property type="component" value="Unassembled WGS sequence"/>
</dbReference>
<organism evidence="1 2">
    <name type="scientific">Marinoscillum luteum</name>
    <dbReference type="NCBI Taxonomy" id="861051"/>
    <lineage>
        <taxon>Bacteria</taxon>
        <taxon>Pseudomonadati</taxon>
        <taxon>Bacteroidota</taxon>
        <taxon>Cytophagia</taxon>
        <taxon>Cytophagales</taxon>
        <taxon>Reichenbachiellaceae</taxon>
        <taxon>Marinoscillum</taxon>
    </lineage>
</organism>
<protein>
    <recommendedName>
        <fullName evidence="3">SMI1/KNR4 family protein</fullName>
    </recommendedName>
</protein>
<dbReference type="EMBL" id="JBIPKE010000020">
    <property type="protein sequence ID" value="MFH6985807.1"/>
    <property type="molecule type" value="Genomic_DNA"/>
</dbReference>
<dbReference type="SUPFAM" id="SSF160631">
    <property type="entry name" value="SMI1/KNR4-like"/>
    <property type="match status" value="1"/>
</dbReference>
<name>A0ABW7NEN3_9BACT</name>
<keyword evidence="2" id="KW-1185">Reference proteome</keyword>
<sequence length="196" mass="22804">MKSELKEKLSSLPNDFLPIERFVNKYAERESRIDNLGTIQLAKNPEFTEAYFINLFEGAQQLYFDNFLTQYNHVIPEPIKSFLRIMNGFHFCDFNIYGLTPSLYKSTDGLLDRTVLQPLDIGTANEDWKHEFKRSDFHFGSRYFDDEQNCGYFLEGDIIRSCLTTGEVVGTWTNFSDFLTSELTTTEQNETGLNNH</sequence>
<gene>
    <name evidence="1" type="ORF">ACHKAR_20300</name>
</gene>
<proteinExistence type="predicted"/>
<evidence type="ECO:0000313" key="2">
    <source>
        <dbReference type="Proteomes" id="UP001610063"/>
    </source>
</evidence>
<accession>A0ABW7NEN3</accession>
<evidence type="ECO:0000313" key="1">
    <source>
        <dbReference type="EMBL" id="MFH6985807.1"/>
    </source>
</evidence>
<dbReference type="InterPro" id="IPR037883">
    <property type="entry name" value="Knr4/Smi1-like_sf"/>
</dbReference>